<feature type="compositionally biased region" description="Basic and acidic residues" evidence="1">
    <location>
        <begin position="323"/>
        <end position="333"/>
    </location>
</feature>
<keyword evidence="2" id="KW-1133">Transmembrane helix</keyword>
<sequence>MTDRWMRQSGHSQVKYEYITARPVYEVLRVASTLLLLWGTYNVAWKRFGDRKSDSPRQRVWWFVSNAIFSVICLISVFYLVFYFAFSLSWVKYGSLVPVAHFAERGSSFEIAMAVLVWIASMAMLGVYKFFGWWAHQSHSTESWYLWGALTMFFARSLAEMAVVLKAHTEKPPQFCLENDTGSRDTVCLLSFGTPQYTPPSTAEINMAGIDIPYGLFSILFLVAMWLAARETTGAYDEGGNQQKLVMSEIRSVVLQKLEQRTNRRRKKSPAFTEIIDEIQEDLDKSLQSGPLTKSLATVSPQYKRQAALACIQDLRDNYEAARPRYGTEDPPGHRLAYNSQLPSLGPSSPTLTPGPGATGVAGSVQGYDNESSVHGSSLWAEPSIRTSPETQRPHYHPAPPPHSVQELEAPEQSLSHQSSQIDMVPAETTAYYPAPLMPTQAQQRHLVRAASMGRLDPIPPPGFTSPELRSQGAVYDAYNPMNSMSLDAIPPVRMIPSQFPTSGGPSTPLAAASEGYRAAAMPRPAVLRSRAARGSAPGLSMAQMARPLDIGGGRSVSDPVLTPFLARADIAAVPGGPPPVMVGHGGGNGTGAVWSAEEQQIRGVSSDDGLGRYYSYAESG</sequence>
<feature type="compositionally biased region" description="Low complexity" evidence="1">
    <location>
        <begin position="342"/>
        <end position="365"/>
    </location>
</feature>
<comment type="caution">
    <text evidence="3">The sequence shown here is derived from an EMBL/GenBank/DDBJ whole genome shotgun (WGS) entry which is preliminary data.</text>
</comment>
<accession>A0AAN6W0S8</accession>
<evidence type="ECO:0000313" key="3">
    <source>
        <dbReference type="EMBL" id="KAK4173160.1"/>
    </source>
</evidence>
<evidence type="ECO:0000256" key="1">
    <source>
        <dbReference type="SAM" id="MobiDB-lite"/>
    </source>
</evidence>
<keyword evidence="2" id="KW-0472">Membrane</keyword>
<dbReference type="EMBL" id="MU866364">
    <property type="protein sequence ID" value="KAK4173160.1"/>
    <property type="molecule type" value="Genomic_DNA"/>
</dbReference>
<name>A0AAN6W0S8_9PEZI</name>
<feature type="transmembrane region" description="Helical" evidence="2">
    <location>
        <begin position="212"/>
        <end position="229"/>
    </location>
</feature>
<protein>
    <submittedName>
        <fullName evidence="3">Uncharacterized protein</fullName>
    </submittedName>
</protein>
<reference evidence="3" key="2">
    <citation type="submission" date="2023-05" db="EMBL/GenBank/DDBJ databases">
        <authorList>
            <consortium name="Lawrence Berkeley National Laboratory"/>
            <person name="Steindorff A."/>
            <person name="Hensen N."/>
            <person name="Bonometti L."/>
            <person name="Westerberg I."/>
            <person name="Brannstrom I.O."/>
            <person name="Guillou S."/>
            <person name="Cros-Aarteil S."/>
            <person name="Calhoun S."/>
            <person name="Haridas S."/>
            <person name="Kuo A."/>
            <person name="Mondo S."/>
            <person name="Pangilinan J."/>
            <person name="Riley R."/>
            <person name="Labutti K."/>
            <person name="Andreopoulos B."/>
            <person name="Lipzen A."/>
            <person name="Chen C."/>
            <person name="Yanf M."/>
            <person name="Daum C."/>
            <person name="Ng V."/>
            <person name="Clum A."/>
            <person name="Ohm R."/>
            <person name="Martin F."/>
            <person name="Silar P."/>
            <person name="Natvig D."/>
            <person name="Lalanne C."/>
            <person name="Gautier V."/>
            <person name="Ament-Velasquez S.L."/>
            <person name="Kruys A."/>
            <person name="Hutchinson M.I."/>
            <person name="Powell A.J."/>
            <person name="Barry K."/>
            <person name="Miller A.N."/>
            <person name="Grigoriev I.V."/>
            <person name="Debuchy R."/>
            <person name="Gladieux P."/>
            <person name="Thoren M.H."/>
            <person name="Johannesson H."/>
        </authorList>
    </citation>
    <scope>NUCLEOTIDE SEQUENCE</scope>
    <source>
        <strain evidence="3">CBS 892.96</strain>
    </source>
</reference>
<feature type="transmembrane region" description="Helical" evidence="2">
    <location>
        <begin position="66"/>
        <end position="91"/>
    </location>
</feature>
<feature type="region of interest" description="Disordered" evidence="1">
    <location>
        <begin position="323"/>
        <end position="420"/>
    </location>
</feature>
<organism evidence="3 4">
    <name type="scientific">Triangularia setosa</name>
    <dbReference type="NCBI Taxonomy" id="2587417"/>
    <lineage>
        <taxon>Eukaryota</taxon>
        <taxon>Fungi</taxon>
        <taxon>Dikarya</taxon>
        <taxon>Ascomycota</taxon>
        <taxon>Pezizomycotina</taxon>
        <taxon>Sordariomycetes</taxon>
        <taxon>Sordariomycetidae</taxon>
        <taxon>Sordariales</taxon>
        <taxon>Podosporaceae</taxon>
        <taxon>Triangularia</taxon>
    </lineage>
</organism>
<evidence type="ECO:0000313" key="4">
    <source>
        <dbReference type="Proteomes" id="UP001302321"/>
    </source>
</evidence>
<feature type="compositionally biased region" description="Polar residues" evidence="1">
    <location>
        <begin position="367"/>
        <end position="376"/>
    </location>
</feature>
<feature type="transmembrane region" description="Helical" evidence="2">
    <location>
        <begin position="144"/>
        <end position="165"/>
    </location>
</feature>
<evidence type="ECO:0000256" key="2">
    <source>
        <dbReference type="SAM" id="Phobius"/>
    </source>
</evidence>
<keyword evidence="4" id="KW-1185">Reference proteome</keyword>
<dbReference type="AlphaFoldDB" id="A0AAN6W0S8"/>
<reference evidence="3" key="1">
    <citation type="journal article" date="2023" name="Mol. Phylogenet. Evol.">
        <title>Genome-scale phylogeny and comparative genomics of the fungal order Sordariales.</title>
        <authorList>
            <person name="Hensen N."/>
            <person name="Bonometti L."/>
            <person name="Westerberg I."/>
            <person name="Brannstrom I.O."/>
            <person name="Guillou S."/>
            <person name="Cros-Aarteil S."/>
            <person name="Calhoun S."/>
            <person name="Haridas S."/>
            <person name="Kuo A."/>
            <person name="Mondo S."/>
            <person name="Pangilinan J."/>
            <person name="Riley R."/>
            <person name="LaButti K."/>
            <person name="Andreopoulos B."/>
            <person name="Lipzen A."/>
            <person name="Chen C."/>
            <person name="Yan M."/>
            <person name="Daum C."/>
            <person name="Ng V."/>
            <person name="Clum A."/>
            <person name="Steindorff A."/>
            <person name="Ohm R.A."/>
            <person name="Martin F."/>
            <person name="Silar P."/>
            <person name="Natvig D.O."/>
            <person name="Lalanne C."/>
            <person name="Gautier V."/>
            <person name="Ament-Velasquez S.L."/>
            <person name="Kruys A."/>
            <person name="Hutchinson M.I."/>
            <person name="Powell A.J."/>
            <person name="Barry K."/>
            <person name="Miller A.N."/>
            <person name="Grigoriev I.V."/>
            <person name="Debuchy R."/>
            <person name="Gladieux P."/>
            <person name="Hiltunen Thoren M."/>
            <person name="Johannesson H."/>
        </authorList>
    </citation>
    <scope>NUCLEOTIDE SEQUENCE</scope>
    <source>
        <strain evidence="3">CBS 892.96</strain>
    </source>
</reference>
<keyword evidence="2" id="KW-0812">Transmembrane</keyword>
<proteinExistence type="predicted"/>
<dbReference type="Proteomes" id="UP001302321">
    <property type="component" value="Unassembled WGS sequence"/>
</dbReference>
<feature type="transmembrane region" description="Helical" evidence="2">
    <location>
        <begin position="111"/>
        <end position="132"/>
    </location>
</feature>
<gene>
    <name evidence="3" type="ORF">QBC36DRAFT_195311</name>
</gene>